<dbReference type="RefSeq" id="WP_197114337.1">
    <property type="nucleotide sequence ID" value="NZ_JACBXQ010000001.1"/>
</dbReference>
<gene>
    <name evidence="6" type="ORF">HZY91_02465</name>
</gene>
<dbReference type="EMBL" id="JACBXQ010000001">
    <property type="protein sequence ID" value="MBG9985753.1"/>
    <property type="molecule type" value="Genomic_DNA"/>
</dbReference>
<dbReference type="PANTHER" id="PTHR11895">
    <property type="entry name" value="TRANSAMIDASE"/>
    <property type="match status" value="1"/>
</dbReference>
<organism evidence="6 7">
    <name type="scientific">Facklamia lactis</name>
    <dbReference type="NCBI Taxonomy" id="2749967"/>
    <lineage>
        <taxon>Bacteria</taxon>
        <taxon>Bacillati</taxon>
        <taxon>Bacillota</taxon>
        <taxon>Bacilli</taxon>
        <taxon>Lactobacillales</taxon>
        <taxon>Aerococcaceae</taxon>
        <taxon>Facklamia</taxon>
    </lineage>
</organism>
<dbReference type="InterPro" id="IPR000120">
    <property type="entry name" value="Amidase"/>
</dbReference>
<dbReference type="InterPro" id="IPR036928">
    <property type="entry name" value="AS_sf"/>
</dbReference>
<dbReference type="Proteomes" id="UP000721415">
    <property type="component" value="Unassembled WGS sequence"/>
</dbReference>
<protein>
    <submittedName>
        <fullName evidence="6">G5 domain-containing protein</fullName>
    </submittedName>
</protein>
<evidence type="ECO:0000259" key="5">
    <source>
        <dbReference type="PROSITE" id="PS51109"/>
    </source>
</evidence>
<dbReference type="PANTHER" id="PTHR11895:SF7">
    <property type="entry name" value="GLUTAMYL-TRNA(GLN) AMIDOTRANSFERASE SUBUNIT A, MITOCHONDRIAL"/>
    <property type="match status" value="1"/>
</dbReference>
<reference evidence="6 7" key="1">
    <citation type="submission" date="2020-07" db="EMBL/GenBank/DDBJ databases">
        <title>Facklamia lactis sp. nov., isolated from raw milk.</title>
        <authorList>
            <person name="Doll E.V."/>
            <person name="Huptas C."/>
            <person name="Staib L."/>
            <person name="Wenning M."/>
            <person name="Scherer S."/>
        </authorList>
    </citation>
    <scope>NUCLEOTIDE SEQUENCE [LARGE SCALE GENOMIC DNA]</scope>
    <source>
        <strain evidence="6 7">DSM 111018</strain>
    </source>
</reference>
<dbReference type="Gene3D" id="3.90.1300.10">
    <property type="entry name" value="Amidase signature (AS) domain"/>
    <property type="match status" value="1"/>
</dbReference>
<dbReference type="Pfam" id="PF01425">
    <property type="entry name" value="Amidase"/>
    <property type="match status" value="1"/>
</dbReference>
<dbReference type="PROSITE" id="PS51109">
    <property type="entry name" value="G5"/>
    <property type="match status" value="1"/>
</dbReference>
<dbReference type="InterPro" id="IPR023631">
    <property type="entry name" value="Amidase_dom"/>
</dbReference>
<evidence type="ECO:0000313" key="6">
    <source>
        <dbReference type="EMBL" id="MBG9985753.1"/>
    </source>
</evidence>
<proteinExistence type="inferred from homology"/>
<dbReference type="InterPro" id="IPR011098">
    <property type="entry name" value="G5_dom"/>
</dbReference>
<dbReference type="SUPFAM" id="SSF75304">
    <property type="entry name" value="Amidase signature (AS) enzymes"/>
    <property type="match status" value="1"/>
</dbReference>
<feature type="compositionally biased region" description="Acidic residues" evidence="3">
    <location>
        <begin position="62"/>
        <end position="74"/>
    </location>
</feature>
<sequence>MKKIVNSLLLGVILAGNFGLAPVLTAVQAQETIPEASIETTVTSPENSVSIPEVSTTIEVETTVEETTESESDSLPEAGSESFSNDETSLEVSETTVEDSISSAAMNIEVTETTVAEQDLDETSQALTLEDYRQASAVELAQAIREGRTTPEALIDFAFEMIEMTNPELNNVISLRKEAALAELAAMTDQGQAFYGVPILVKGLGHSIEGGSNSLGIGFMEDQISQTTGRYVKALQEAGFIVIGQTSYPQLGWINVTNSDLYGDTHNPWSLDHNPGGSSGGSAAAVAVGQVPVATTSDAGGSTRIPASWSSLIGLHPSRGILEANSGSLRSQTSHFVTTQTMEDTIQLFETLLKDQAASQVGHDLLNPSLPIAYSLKTPAGTPMDLEAEEAVLNAVDFLKNQGYQLVEVDYPIDGKKMMESYYTIAASGSGIANYQAQKLMGRNLQASDVELLTWALYQTSQVLDPEDVDQAWEYVRFMEREMESFYQKFPLFLTPTTATTAPEADYLHIPEELKDTMLDMSHLSKEERLDLIYQQWLPAWTKTPFTQLANLTGTPALSLPAHLADNGLPLGIQFGSAFGNDRLLLQMGQLFEDHDLLYAFYRNQIEEVYQWTPYDVQYVYNDQVEAGQENVLQIGSDGLTIQQIMKYFAGNNVLSEDIQSALSIREMIPMIIEIGTKPVASQPVEEAPIQEEVQPEVVDAEEEEKGLIPVQETSAVSVLPETGELSNQAPYILILVSLGTFLIGINDRKTKA</sequence>
<evidence type="ECO:0000256" key="2">
    <source>
        <dbReference type="ARBA" id="ARBA00022729"/>
    </source>
</evidence>
<comment type="similarity">
    <text evidence="1">Belongs to the amidase family.</text>
</comment>
<dbReference type="SMART" id="SM01208">
    <property type="entry name" value="G5"/>
    <property type="match status" value="1"/>
</dbReference>
<evidence type="ECO:0000256" key="4">
    <source>
        <dbReference type="SAM" id="SignalP"/>
    </source>
</evidence>
<keyword evidence="2 4" id="KW-0732">Signal</keyword>
<evidence type="ECO:0000256" key="3">
    <source>
        <dbReference type="SAM" id="MobiDB-lite"/>
    </source>
</evidence>
<evidence type="ECO:0000313" key="7">
    <source>
        <dbReference type="Proteomes" id="UP000721415"/>
    </source>
</evidence>
<feature type="region of interest" description="Disordered" evidence="3">
    <location>
        <begin position="62"/>
        <end position="105"/>
    </location>
</feature>
<feature type="domain" description="G5" evidence="5">
    <location>
        <begin position="599"/>
        <end position="679"/>
    </location>
</feature>
<feature type="compositionally biased region" description="Low complexity" evidence="3">
    <location>
        <begin position="86"/>
        <end position="100"/>
    </location>
</feature>
<keyword evidence="7" id="KW-1185">Reference proteome</keyword>
<evidence type="ECO:0000256" key="1">
    <source>
        <dbReference type="ARBA" id="ARBA00009199"/>
    </source>
</evidence>
<dbReference type="Gene3D" id="2.20.230.10">
    <property type="entry name" value="Resuscitation-promoting factor rpfb"/>
    <property type="match status" value="1"/>
</dbReference>
<comment type="caution">
    <text evidence="6">The sequence shown here is derived from an EMBL/GenBank/DDBJ whole genome shotgun (WGS) entry which is preliminary data.</text>
</comment>
<feature type="signal peptide" evidence="4">
    <location>
        <begin position="1"/>
        <end position="21"/>
    </location>
</feature>
<name>A0ABS0LNM4_9LACT</name>
<feature type="chain" id="PRO_5046069930" evidence="4">
    <location>
        <begin position="22"/>
        <end position="753"/>
    </location>
</feature>
<accession>A0ABS0LNM4</accession>